<dbReference type="Proteomes" id="UP001597106">
    <property type="component" value="Unassembled WGS sequence"/>
</dbReference>
<reference evidence="2" key="1">
    <citation type="journal article" date="2019" name="Int. J. Syst. Evol. Microbiol.">
        <title>The Global Catalogue of Microorganisms (GCM) 10K type strain sequencing project: providing services to taxonomists for standard genome sequencing and annotation.</title>
        <authorList>
            <consortium name="The Broad Institute Genomics Platform"/>
            <consortium name="The Broad Institute Genome Sequencing Center for Infectious Disease"/>
            <person name="Wu L."/>
            <person name="Ma J."/>
        </authorList>
    </citation>
    <scope>NUCLEOTIDE SEQUENCE [LARGE SCALE GENOMIC DNA]</scope>
    <source>
        <strain evidence="2">CCUG 59685</strain>
    </source>
</reference>
<gene>
    <name evidence="1" type="ORF">ACFQ1T_14070</name>
</gene>
<sequence>MFEFTKHDLASFYQYVVVNVAQRLGIKEAEWKSIGELGIEISKSNSDIYEILVQFFKDYQAWYDYSYDEKGVGKSFDFTNDSGTRYIDLSNKRDETRSLLLQKLNA</sequence>
<evidence type="ECO:0000313" key="2">
    <source>
        <dbReference type="Proteomes" id="UP001597106"/>
    </source>
</evidence>
<dbReference type="EMBL" id="JBHTJW010000005">
    <property type="protein sequence ID" value="MFD0930912.1"/>
    <property type="molecule type" value="Genomic_DNA"/>
</dbReference>
<organism evidence="1 2">
    <name type="scientific">Methylophilus glucosoxydans</name>
    <dbReference type="NCBI Taxonomy" id="752553"/>
    <lineage>
        <taxon>Bacteria</taxon>
        <taxon>Pseudomonadati</taxon>
        <taxon>Pseudomonadota</taxon>
        <taxon>Betaproteobacteria</taxon>
        <taxon>Nitrosomonadales</taxon>
        <taxon>Methylophilaceae</taxon>
        <taxon>Methylophilus</taxon>
    </lineage>
</organism>
<evidence type="ECO:0000313" key="1">
    <source>
        <dbReference type="EMBL" id="MFD0930912.1"/>
    </source>
</evidence>
<dbReference type="RefSeq" id="WP_275356820.1">
    <property type="nucleotide sequence ID" value="NZ_JBHTJW010000005.1"/>
</dbReference>
<comment type="caution">
    <text evidence="1">The sequence shown here is derived from an EMBL/GenBank/DDBJ whole genome shotgun (WGS) entry which is preliminary data.</text>
</comment>
<protein>
    <submittedName>
        <fullName evidence="1">Uncharacterized protein</fullName>
    </submittedName>
</protein>
<name>A0ABW3GR52_9PROT</name>
<accession>A0ABW3GR52</accession>
<keyword evidence="2" id="KW-1185">Reference proteome</keyword>
<proteinExistence type="predicted"/>